<protein>
    <recommendedName>
        <fullName evidence="13">Leucine-rich repeat-containing N-terminal plant-type domain-containing protein</fullName>
    </recommendedName>
</protein>
<comment type="similarity">
    <text evidence="2">Belongs to the RLP family.</text>
</comment>
<dbReference type="Pfam" id="PF08263">
    <property type="entry name" value="LRRNT_2"/>
    <property type="match status" value="1"/>
</dbReference>
<dbReference type="InterPro" id="IPR046956">
    <property type="entry name" value="RLP23-like"/>
</dbReference>
<keyword evidence="10 12" id="KW-0472">Membrane</keyword>
<comment type="caution">
    <text evidence="14">The sequence shown here is derived from an EMBL/GenBank/DDBJ whole genome shotgun (WGS) entry which is preliminary data.</text>
</comment>
<evidence type="ECO:0000313" key="15">
    <source>
        <dbReference type="Proteomes" id="UP001231189"/>
    </source>
</evidence>
<dbReference type="InterPro" id="IPR001611">
    <property type="entry name" value="Leu-rich_rpt"/>
</dbReference>
<evidence type="ECO:0000313" key="14">
    <source>
        <dbReference type="EMBL" id="KAK1605465.1"/>
    </source>
</evidence>
<sequence length="843" mass="92656">MILTSYSLLFRRGSSAPAPAGTLCIPRERDALLDFKAGLTDPGNFLSSWQGADCCQWKGVKCSNGTGHVVTLRVNTGLYSPELIGGEIRPSVLTLRHLNWLDLSENDFGGKPIPGFIGDLRSLTNLVLSSSNFGGQIPPHIGNLSNLVNLQITNSDDLTVPQAYQLISPDLAWVSRLQILKLAGVDLSAAVDWAHALNMLPSLKYLYLSFCGLRNTMPPPSHSNLTSLESIAMSWNPFNHSIGAINFVWNLPLPSLQFLSMMHCGFHGSIPDAVGNLTTLEELYLDGNHITGIDAFPLTFKKLQNLQVLRLIENFINMDVAEMLDRLPSDKLEMLSLDNNNLTGSVPSRLGQFSNLTWVMLRNNKLSGEIPIGIRELTKLRGLWLSSNNLHGTITEEHFPFAGQLEVLDISSNQLVGPIPTFPPSLTSLDLSRNNISGTLPSVIGKSMLQVVILFSNSLSGTIPCSLLQLQQLMFLDLSKNQLSGTLPNCPQEFETSNITLLNLNSNRFSGAFPIFLQSCRELKFLDLAFNRFSGSLPTWIQSKLPQLALLQLRSNKFSGGIPDQLTRMKGLQYLDIAINNMSGNIPQSIGNLTAMILTPNNSGSLSQVVNFGISTTYEQTTAYTDSLFVGIKGQQLEYTRGIIYMVSIDLSCNSLTGQIPQEIGMLVALKNLNLSGNSLSDIIPQSIGELRELESFDLSHNLLRGEIPGGLSALSALTRLNLSYNNLTGTIPSGNQLRTLDDQESIYIGNPGLCGPPLRRNCSGTDITPLTPEEHEGMHDVVSLYLSMCIGFVAGLWIVFCGFLFKRKWRVMFLLFSDHVYDWVYMQVAVRWTSLARKISGG</sequence>
<evidence type="ECO:0000256" key="4">
    <source>
        <dbReference type="ARBA" id="ARBA00022614"/>
    </source>
</evidence>
<keyword evidence="8" id="KW-0677">Repeat</keyword>
<dbReference type="EMBL" id="JAUUTY010000007">
    <property type="protein sequence ID" value="KAK1605465.1"/>
    <property type="molecule type" value="Genomic_DNA"/>
</dbReference>
<name>A0AAD8VHX6_LOLMU</name>
<evidence type="ECO:0000259" key="13">
    <source>
        <dbReference type="Pfam" id="PF08263"/>
    </source>
</evidence>
<organism evidence="14 15">
    <name type="scientific">Lolium multiflorum</name>
    <name type="common">Italian ryegrass</name>
    <name type="synonym">Lolium perenne subsp. multiflorum</name>
    <dbReference type="NCBI Taxonomy" id="4521"/>
    <lineage>
        <taxon>Eukaryota</taxon>
        <taxon>Viridiplantae</taxon>
        <taxon>Streptophyta</taxon>
        <taxon>Embryophyta</taxon>
        <taxon>Tracheophyta</taxon>
        <taxon>Spermatophyta</taxon>
        <taxon>Magnoliopsida</taxon>
        <taxon>Liliopsida</taxon>
        <taxon>Poales</taxon>
        <taxon>Poaceae</taxon>
        <taxon>BOP clade</taxon>
        <taxon>Pooideae</taxon>
        <taxon>Poodae</taxon>
        <taxon>Poeae</taxon>
        <taxon>Poeae Chloroplast Group 2 (Poeae type)</taxon>
        <taxon>Loliodinae</taxon>
        <taxon>Loliinae</taxon>
        <taxon>Lolium</taxon>
    </lineage>
</organism>
<evidence type="ECO:0000256" key="11">
    <source>
        <dbReference type="ARBA" id="ARBA00023180"/>
    </source>
</evidence>
<comment type="subcellular location">
    <subcellularLocation>
        <location evidence="1">Cell membrane</location>
        <topology evidence="1">Single-pass type I membrane protein</topology>
    </subcellularLocation>
</comment>
<evidence type="ECO:0000256" key="7">
    <source>
        <dbReference type="ARBA" id="ARBA00022729"/>
    </source>
</evidence>
<evidence type="ECO:0000256" key="9">
    <source>
        <dbReference type="ARBA" id="ARBA00022989"/>
    </source>
</evidence>
<dbReference type="InterPro" id="IPR003591">
    <property type="entry name" value="Leu-rich_rpt_typical-subtyp"/>
</dbReference>
<evidence type="ECO:0000256" key="10">
    <source>
        <dbReference type="ARBA" id="ARBA00023136"/>
    </source>
</evidence>
<accession>A0AAD8VHX6</accession>
<dbReference type="FunFam" id="3.80.10.10:FF:000041">
    <property type="entry name" value="LRR receptor-like serine/threonine-protein kinase ERECTA"/>
    <property type="match status" value="1"/>
</dbReference>
<dbReference type="GO" id="GO:0005886">
    <property type="term" value="C:plasma membrane"/>
    <property type="evidence" value="ECO:0007669"/>
    <property type="project" value="UniProtKB-SubCell"/>
</dbReference>
<keyword evidence="11" id="KW-0325">Glycoprotein</keyword>
<keyword evidence="9 12" id="KW-1133">Transmembrane helix</keyword>
<keyword evidence="15" id="KW-1185">Reference proteome</keyword>
<evidence type="ECO:0000256" key="8">
    <source>
        <dbReference type="ARBA" id="ARBA00022737"/>
    </source>
</evidence>
<evidence type="ECO:0000256" key="6">
    <source>
        <dbReference type="ARBA" id="ARBA00022692"/>
    </source>
</evidence>
<dbReference type="PANTHER" id="PTHR48063:SF51">
    <property type="entry name" value="LEUCINE-RICH REPEAT-CONTAINING N-TERMINAL PLANT-TYPE DOMAIN-CONTAINING PROTEIN"/>
    <property type="match status" value="1"/>
</dbReference>
<dbReference type="GO" id="GO:0009742">
    <property type="term" value="P:brassinosteroid mediated signaling pathway"/>
    <property type="evidence" value="ECO:0007669"/>
    <property type="project" value="UniProtKB-KW"/>
</dbReference>
<dbReference type="InterPro" id="IPR013210">
    <property type="entry name" value="LRR_N_plant-typ"/>
</dbReference>
<evidence type="ECO:0000256" key="2">
    <source>
        <dbReference type="ARBA" id="ARBA00009592"/>
    </source>
</evidence>
<reference evidence="14" key="1">
    <citation type="submission" date="2023-07" db="EMBL/GenBank/DDBJ databases">
        <title>A chromosome-level genome assembly of Lolium multiflorum.</title>
        <authorList>
            <person name="Chen Y."/>
            <person name="Copetti D."/>
            <person name="Kolliker R."/>
            <person name="Studer B."/>
        </authorList>
    </citation>
    <scope>NUCLEOTIDE SEQUENCE</scope>
    <source>
        <strain evidence="14">02402/16</strain>
        <tissue evidence="14">Leaf</tissue>
    </source>
</reference>
<evidence type="ECO:0000256" key="5">
    <source>
        <dbReference type="ARBA" id="ARBA00022626"/>
    </source>
</evidence>
<feature type="transmembrane region" description="Helical" evidence="12">
    <location>
        <begin position="785"/>
        <end position="806"/>
    </location>
</feature>
<evidence type="ECO:0000256" key="1">
    <source>
        <dbReference type="ARBA" id="ARBA00004251"/>
    </source>
</evidence>
<dbReference type="PANTHER" id="PTHR48063">
    <property type="entry name" value="LRR RECEPTOR-LIKE KINASE"/>
    <property type="match status" value="1"/>
</dbReference>
<keyword evidence="6 12" id="KW-0812">Transmembrane</keyword>
<dbReference type="SUPFAM" id="SSF52047">
    <property type="entry name" value="RNI-like"/>
    <property type="match status" value="1"/>
</dbReference>
<dbReference type="FunFam" id="3.80.10.10:FF:000111">
    <property type="entry name" value="LRR receptor-like serine/threonine-protein kinase ERECTA"/>
    <property type="match status" value="1"/>
</dbReference>
<evidence type="ECO:0000256" key="12">
    <source>
        <dbReference type="SAM" id="Phobius"/>
    </source>
</evidence>
<dbReference type="AlphaFoldDB" id="A0AAD8VHX6"/>
<gene>
    <name evidence="14" type="ORF">QYE76_029138</name>
</gene>
<dbReference type="Proteomes" id="UP001231189">
    <property type="component" value="Unassembled WGS sequence"/>
</dbReference>
<proteinExistence type="inferred from homology"/>
<dbReference type="InterPro" id="IPR032675">
    <property type="entry name" value="LRR_dom_sf"/>
</dbReference>
<dbReference type="FunFam" id="3.80.10.10:FF:000095">
    <property type="entry name" value="LRR receptor-like serine/threonine-protein kinase GSO1"/>
    <property type="match status" value="1"/>
</dbReference>
<evidence type="ECO:0000256" key="3">
    <source>
        <dbReference type="ARBA" id="ARBA00022475"/>
    </source>
</evidence>
<dbReference type="PRINTS" id="PR00019">
    <property type="entry name" value="LEURICHRPT"/>
</dbReference>
<dbReference type="Gene3D" id="3.80.10.10">
    <property type="entry name" value="Ribonuclease Inhibitor"/>
    <property type="match status" value="4"/>
</dbReference>
<dbReference type="Pfam" id="PF13855">
    <property type="entry name" value="LRR_8"/>
    <property type="match status" value="2"/>
</dbReference>
<dbReference type="SMART" id="SM00369">
    <property type="entry name" value="LRR_TYP"/>
    <property type="match status" value="9"/>
</dbReference>
<dbReference type="FunFam" id="3.80.10.10:FF:000129">
    <property type="entry name" value="Leucine-rich repeat receptor-like kinase"/>
    <property type="match status" value="1"/>
</dbReference>
<keyword evidence="4" id="KW-0433">Leucine-rich repeat</keyword>
<dbReference type="Pfam" id="PF00560">
    <property type="entry name" value="LRR_1"/>
    <property type="match status" value="7"/>
</dbReference>
<keyword evidence="5" id="KW-1070">Brassinosteroid signaling pathway</keyword>
<dbReference type="SUPFAM" id="SSF52058">
    <property type="entry name" value="L domain-like"/>
    <property type="match status" value="2"/>
</dbReference>
<feature type="domain" description="Leucine-rich repeat-containing N-terminal plant-type" evidence="13">
    <location>
        <begin position="27"/>
        <end position="63"/>
    </location>
</feature>
<keyword evidence="7" id="KW-0732">Signal</keyword>
<keyword evidence="3" id="KW-1003">Cell membrane</keyword>